<organism evidence="2 3">
    <name type="scientific">Fukomys damarensis</name>
    <name type="common">Damaraland mole rat</name>
    <name type="synonym">Cryptomys damarensis</name>
    <dbReference type="NCBI Taxonomy" id="885580"/>
    <lineage>
        <taxon>Eukaryota</taxon>
        <taxon>Metazoa</taxon>
        <taxon>Chordata</taxon>
        <taxon>Craniata</taxon>
        <taxon>Vertebrata</taxon>
        <taxon>Euteleostomi</taxon>
        <taxon>Mammalia</taxon>
        <taxon>Eutheria</taxon>
        <taxon>Euarchontoglires</taxon>
        <taxon>Glires</taxon>
        <taxon>Rodentia</taxon>
        <taxon>Hystricomorpha</taxon>
        <taxon>Bathyergidae</taxon>
        <taxon>Fukomys</taxon>
    </lineage>
</organism>
<sequence length="81" mass="8556">MLQHPGGSLGPYPPREGEPCLLPPQPPSLQHLEGDNNLVSAVVFEVVEFPTDDCQDVSVAVIISSPPTEMQTGSSDNCVLA</sequence>
<proteinExistence type="predicted"/>
<dbReference type="AlphaFoldDB" id="A0A091DUL8"/>
<accession>A0A091DUL8</accession>
<name>A0A091DUL8_FUKDA</name>
<dbReference type="EMBL" id="KN122033">
    <property type="protein sequence ID" value="KFO33985.1"/>
    <property type="molecule type" value="Genomic_DNA"/>
</dbReference>
<feature type="region of interest" description="Disordered" evidence="1">
    <location>
        <begin position="1"/>
        <end position="33"/>
    </location>
</feature>
<evidence type="ECO:0000313" key="3">
    <source>
        <dbReference type="Proteomes" id="UP000028990"/>
    </source>
</evidence>
<dbReference type="Proteomes" id="UP000028990">
    <property type="component" value="Unassembled WGS sequence"/>
</dbReference>
<protein>
    <submittedName>
        <fullName evidence="2">Uncharacterized protein</fullName>
    </submittedName>
</protein>
<keyword evidence="3" id="KW-1185">Reference proteome</keyword>
<reference evidence="2 3" key="1">
    <citation type="submission" date="2013-11" db="EMBL/GenBank/DDBJ databases">
        <title>The Damaraland mole rat (Fukomys damarensis) genome and evolution of African mole rats.</title>
        <authorList>
            <person name="Gladyshev V.N."/>
            <person name="Fang X."/>
        </authorList>
    </citation>
    <scope>NUCLEOTIDE SEQUENCE [LARGE SCALE GENOMIC DNA]</scope>
    <source>
        <tissue evidence="2">Liver</tissue>
    </source>
</reference>
<evidence type="ECO:0000313" key="2">
    <source>
        <dbReference type="EMBL" id="KFO33985.1"/>
    </source>
</evidence>
<evidence type="ECO:0000256" key="1">
    <source>
        <dbReference type="SAM" id="MobiDB-lite"/>
    </source>
</evidence>
<gene>
    <name evidence="2" type="ORF">H920_04626</name>
</gene>